<evidence type="ECO:0000313" key="1">
    <source>
        <dbReference type="EMBL" id="ADE30323.1"/>
    </source>
</evidence>
<dbReference type="Proteomes" id="UP000006931">
    <property type="component" value="Chromosome"/>
</dbReference>
<dbReference type="AlphaFoldDB" id="D5AY34"/>
<dbReference type="EMBL" id="CP001584">
    <property type="protein sequence ID" value="ADE30323.1"/>
    <property type="molecule type" value="Genomic_DNA"/>
</dbReference>
<accession>D5AY34</accession>
<sequence length="39" mass="4814">MVSQFPHYLTTIYLHLIFNYFKHLLSFNIDLCIYKSYIL</sequence>
<dbReference type="KEGG" id="rpq:rpr22_0816"/>
<organism evidence="1 2">
    <name type="scientific">Rickettsia prowazekii (strain Rp22)</name>
    <dbReference type="NCBI Taxonomy" id="449216"/>
    <lineage>
        <taxon>Bacteria</taxon>
        <taxon>Pseudomonadati</taxon>
        <taxon>Pseudomonadota</taxon>
        <taxon>Alphaproteobacteria</taxon>
        <taxon>Rickettsiales</taxon>
        <taxon>Rickettsiaceae</taxon>
        <taxon>Rickettsieae</taxon>
        <taxon>Rickettsia</taxon>
        <taxon>typhus group</taxon>
    </lineage>
</organism>
<proteinExistence type="predicted"/>
<name>D5AY34_RICPP</name>
<dbReference type="HOGENOM" id="CLU_3316160_0_0_5"/>
<reference evidence="1 2" key="1">
    <citation type="journal article" date="2010" name="Genome Res.">
        <title>Genomic, proteomic, and transcriptomic analysis of virulent and avirulent Rickettsia prowazekii reveals its adaptive mutation capabilities.</title>
        <authorList>
            <person name="Bechah Y."/>
            <person name="El Karkouri K."/>
            <person name="Mediannikov O."/>
            <person name="Leroy Q."/>
            <person name="Pelletier N."/>
            <person name="Robert C."/>
            <person name="Medigue C."/>
            <person name="Mege J.L."/>
            <person name="Raoult D."/>
        </authorList>
    </citation>
    <scope>NUCLEOTIDE SEQUENCE [LARGE SCALE GENOMIC DNA]</scope>
    <source>
        <strain evidence="1 2">Rp22</strain>
    </source>
</reference>
<gene>
    <name evidence="1" type="ORF">rpr22_0816</name>
</gene>
<protein>
    <submittedName>
        <fullName evidence="1">Uncharacterized protein</fullName>
    </submittedName>
</protein>
<evidence type="ECO:0000313" key="2">
    <source>
        <dbReference type="Proteomes" id="UP000006931"/>
    </source>
</evidence>